<feature type="region of interest" description="Disordered" evidence="5">
    <location>
        <begin position="91"/>
        <end position="110"/>
    </location>
</feature>
<comment type="similarity">
    <text evidence="1">Belongs to the ABC transporter superfamily.</text>
</comment>
<feature type="compositionally biased region" description="Polar residues" evidence="5">
    <location>
        <begin position="1"/>
        <end position="15"/>
    </location>
</feature>
<feature type="region of interest" description="Disordered" evidence="5">
    <location>
        <begin position="1"/>
        <end position="24"/>
    </location>
</feature>
<accession>A0ABV8XUX9</accession>
<keyword evidence="3" id="KW-0547">Nucleotide-binding</keyword>
<dbReference type="InterPro" id="IPR050319">
    <property type="entry name" value="ABC_transp_ATP-bind"/>
</dbReference>
<feature type="compositionally biased region" description="Polar residues" evidence="5">
    <location>
        <begin position="91"/>
        <end position="104"/>
    </location>
</feature>
<dbReference type="InterPro" id="IPR003439">
    <property type="entry name" value="ABC_transporter-like_ATP-bd"/>
</dbReference>
<reference evidence="8" key="1">
    <citation type="journal article" date="2019" name="Int. J. Syst. Evol. Microbiol.">
        <title>The Global Catalogue of Microorganisms (GCM) 10K type strain sequencing project: providing services to taxonomists for standard genome sequencing and annotation.</title>
        <authorList>
            <consortium name="The Broad Institute Genomics Platform"/>
            <consortium name="The Broad Institute Genome Sequencing Center for Infectious Disease"/>
            <person name="Wu L."/>
            <person name="Ma J."/>
        </authorList>
    </citation>
    <scope>NUCLEOTIDE SEQUENCE [LARGE SCALE GENOMIC DNA]</scope>
    <source>
        <strain evidence="8">CGMCC 1.12125</strain>
    </source>
</reference>
<dbReference type="Pfam" id="PF00005">
    <property type="entry name" value="ABC_tran"/>
    <property type="match status" value="1"/>
</dbReference>
<feature type="domain" description="ABC transporter" evidence="6">
    <location>
        <begin position="36"/>
        <end position="88"/>
    </location>
</feature>
<gene>
    <name evidence="7" type="ORF">ACFO0K_03345</name>
</gene>
<evidence type="ECO:0000256" key="4">
    <source>
        <dbReference type="ARBA" id="ARBA00022840"/>
    </source>
</evidence>
<evidence type="ECO:0000259" key="6">
    <source>
        <dbReference type="Pfam" id="PF00005"/>
    </source>
</evidence>
<evidence type="ECO:0000313" key="8">
    <source>
        <dbReference type="Proteomes" id="UP001595965"/>
    </source>
</evidence>
<comment type="caution">
    <text evidence="7">The sequence shown here is derived from an EMBL/GenBank/DDBJ whole genome shotgun (WGS) entry which is preliminary data.</text>
</comment>
<evidence type="ECO:0000313" key="7">
    <source>
        <dbReference type="EMBL" id="MFC4428711.1"/>
    </source>
</evidence>
<dbReference type="PANTHER" id="PTHR43776:SF7">
    <property type="entry name" value="D,D-DIPEPTIDE TRANSPORT ATP-BINDING PROTEIN DDPF-RELATED"/>
    <property type="match status" value="1"/>
</dbReference>
<dbReference type="RefSeq" id="WP_344230873.1">
    <property type="nucleotide sequence ID" value="NZ_BAAALH010000002.1"/>
</dbReference>
<dbReference type="SUPFAM" id="SSF52540">
    <property type="entry name" value="P-loop containing nucleoside triphosphate hydrolases"/>
    <property type="match status" value="1"/>
</dbReference>
<keyword evidence="8" id="KW-1185">Reference proteome</keyword>
<proteinExistence type="inferred from homology"/>
<evidence type="ECO:0000256" key="1">
    <source>
        <dbReference type="ARBA" id="ARBA00005417"/>
    </source>
</evidence>
<name>A0ABV8XUX9_9MICC</name>
<dbReference type="EMBL" id="JBHSEN010000001">
    <property type="protein sequence ID" value="MFC4428711.1"/>
    <property type="molecule type" value="Genomic_DNA"/>
</dbReference>
<dbReference type="Gene3D" id="3.40.50.300">
    <property type="entry name" value="P-loop containing nucleotide triphosphate hydrolases"/>
    <property type="match status" value="1"/>
</dbReference>
<evidence type="ECO:0000256" key="3">
    <source>
        <dbReference type="ARBA" id="ARBA00022741"/>
    </source>
</evidence>
<dbReference type="PANTHER" id="PTHR43776">
    <property type="entry name" value="TRANSPORT ATP-BINDING PROTEIN"/>
    <property type="match status" value="1"/>
</dbReference>
<evidence type="ECO:0000256" key="2">
    <source>
        <dbReference type="ARBA" id="ARBA00022448"/>
    </source>
</evidence>
<protein>
    <submittedName>
        <fullName evidence="7">ATP-binding cassette domain-containing protein</fullName>
    </submittedName>
</protein>
<keyword evidence="4 7" id="KW-0067">ATP-binding</keyword>
<organism evidence="7 8">
    <name type="scientific">Citricoccus alkalitolerans</name>
    <dbReference type="NCBI Taxonomy" id="246603"/>
    <lineage>
        <taxon>Bacteria</taxon>
        <taxon>Bacillati</taxon>
        <taxon>Actinomycetota</taxon>
        <taxon>Actinomycetes</taxon>
        <taxon>Micrococcales</taxon>
        <taxon>Micrococcaceae</taxon>
        <taxon>Citricoccus</taxon>
    </lineage>
</organism>
<dbReference type="Proteomes" id="UP001595965">
    <property type="component" value="Unassembled WGS sequence"/>
</dbReference>
<sequence length="110" mass="11533">MHQSRCPTPASSTRTPCPGQESAGAAVGRRMIVGREATHRVSAAQGSVSLPPIVAEQYPQHLSAGERQRVSIARALLTQPKMLIGDGITSALDSSGKRGSSNLLRRSIGC</sequence>
<keyword evidence="2" id="KW-0813">Transport</keyword>
<dbReference type="GO" id="GO:0005524">
    <property type="term" value="F:ATP binding"/>
    <property type="evidence" value="ECO:0007669"/>
    <property type="project" value="UniProtKB-KW"/>
</dbReference>
<dbReference type="InterPro" id="IPR027417">
    <property type="entry name" value="P-loop_NTPase"/>
</dbReference>
<evidence type="ECO:0000256" key="5">
    <source>
        <dbReference type="SAM" id="MobiDB-lite"/>
    </source>
</evidence>